<keyword evidence="5" id="KW-0663">Pyridoxal phosphate</keyword>
<dbReference type="Gene3D" id="3.40.640.10">
    <property type="entry name" value="Type I PLP-dependent aspartate aminotransferase-like (Major domain)"/>
    <property type="match status" value="1"/>
</dbReference>
<name>A0A060T879_BLAAD</name>
<keyword evidence="3" id="KW-0032">Aminotransferase</keyword>
<dbReference type="InterPro" id="IPR050596">
    <property type="entry name" value="AspAT/PAT-like"/>
</dbReference>
<accession>A0A060T879</accession>
<proteinExistence type="inferred from homology"/>
<dbReference type="GO" id="GO:0008483">
    <property type="term" value="F:transaminase activity"/>
    <property type="evidence" value="ECO:0007669"/>
    <property type="project" value="UniProtKB-KW"/>
</dbReference>
<dbReference type="PANTHER" id="PTHR46383:SF1">
    <property type="entry name" value="ASPARTATE AMINOTRANSFERASE"/>
    <property type="match status" value="1"/>
</dbReference>
<dbReference type="InterPro" id="IPR004839">
    <property type="entry name" value="Aminotransferase_I/II_large"/>
</dbReference>
<dbReference type="InterPro" id="IPR015421">
    <property type="entry name" value="PyrdxlP-dep_Trfase_major"/>
</dbReference>
<organism evidence="8">
    <name type="scientific">Blastobotrys adeninivorans</name>
    <name type="common">Yeast</name>
    <name type="synonym">Arxula adeninivorans</name>
    <dbReference type="NCBI Taxonomy" id="409370"/>
    <lineage>
        <taxon>Eukaryota</taxon>
        <taxon>Fungi</taxon>
        <taxon>Dikarya</taxon>
        <taxon>Ascomycota</taxon>
        <taxon>Saccharomycotina</taxon>
        <taxon>Dipodascomycetes</taxon>
        <taxon>Dipodascales</taxon>
        <taxon>Trichomonascaceae</taxon>
        <taxon>Blastobotrys</taxon>
    </lineage>
</organism>
<evidence type="ECO:0000256" key="3">
    <source>
        <dbReference type="ARBA" id="ARBA00022576"/>
    </source>
</evidence>
<dbReference type="AlphaFoldDB" id="A0A060T879"/>
<dbReference type="CDD" id="cd00609">
    <property type="entry name" value="AAT_like"/>
    <property type="match status" value="1"/>
</dbReference>
<dbReference type="InterPro" id="IPR015424">
    <property type="entry name" value="PyrdxlP-dep_Trfase"/>
</dbReference>
<feature type="compositionally biased region" description="Polar residues" evidence="6">
    <location>
        <begin position="23"/>
        <end position="35"/>
    </location>
</feature>
<comment type="cofactor">
    <cofactor evidence="1">
        <name>pyridoxal 5'-phosphate</name>
        <dbReference type="ChEBI" id="CHEBI:597326"/>
    </cofactor>
</comment>
<dbReference type="PhylomeDB" id="A0A060T879"/>
<evidence type="ECO:0000256" key="1">
    <source>
        <dbReference type="ARBA" id="ARBA00001933"/>
    </source>
</evidence>
<reference evidence="8" key="2">
    <citation type="submission" date="2014-06" db="EMBL/GenBank/DDBJ databases">
        <title>The complete genome of Blastobotrys (Arxula) adeninivorans LS3 - a yeast of biotechnological interest.</title>
        <authorList>
            <person name="Kunze G."/>
            <person name="Gaillardin C."/>
            <person name="Czernicka M."/>
            <person name="Durrens P."/>
            <person name="Martin T."/>
            <person name="Boer E."/>
            <person name="Gabaldon T."/>
            <person name="Cruz J."/>
            <person name="Talla E."/>
            <person name="Marck C."/>
            <person name="Goffeau A."/>
            <person name="Barbe V."/>
            <person name="Baret P."/>
            <person name="Baronian K."/>
            <person name="Beier S."/>
            <person name="Bleykasten C."/>
            <person name="Bode R."/>
            <person name="Casaregola S."/>
            <person name="Despons L."/>
            <person name="Fairhead C."/>
            <person name="Giersberg M."/>
            <person name="Gierski P."/>
            <person name="Hahnel U."/>
            <person name="Hartmann A."/>
            <person name="Jankowska D."/>
            <person name="Jubin C."/>
            <person name="Jung P."/>
            <person name="Lafontaine I."/>
            <person name="Leh-Louis V."/>
            <person name="Lemaire M."/>
            <person name="Marcet-Houben M."/>
            <person name="Mascher M."/>
            <person name="Morel G."/>
            <person name="Richard G.-F."/>
            <person name="Riechen J."/>
            <person name="Sacerdot C."/>
            <person name="Sarkar A."/>
            <person name="Savel G."/>
            <person name="Schacherer J."/>
            <person name="Sherman D."/>
            <person name="Straub M.-L."/>
            <person name="Stein N."/>
            <person name="Thierry A."/>
            <person name="Trautwein-Schult A."/>
            <person name="Westhof E."/>
            <person name="Worch S."/>
            <person name="Dujon B."/>
            <person name="Souciet J.-L."/>
            <person name="Wincker P."/>
            <person name="Scholz U."/>
            <person name="Neuveglise N."/>
        </authorList>
    </citation>
    <scope>NUCLEOTIDE SEQUENCE</scope>
    <source>
        <strain evidence="8">LS3</strain>
    </source>
</reference>
<feature type="region of interest" description="Disordered" evidence="6">
    <location>
        <begin position="13"/>
        <end position="42"/>
    </location>
</feature>
<feature type="domain" description="Aminotransferase class I/classII large" evidence="7">
    <location>
        <begin position="81"/>
        <end position="448"/>
    </location>
</feature>
<dbReference type="GO" id="GO:0006520">
    <property type="term" value="P:amino acid metabolic process"/>
    <property type="evidence" value="ECO:0007669"/>
    <property type="project" value="InterPro"/>
</dbReference>
<keyword evidence="4" id="KW-0808">Transferase</keyword>
<sequence>MQQDGRAIGQAFLANARKHRQTPEPTMYQSESGMSTPLPLPDVYTQPVHKNPGLDSSQTSTGVIWATEQAQAKGYTPDDPNWTNFGQGAPEVGPIPGCMEKPDTVDSGVHEREYAPTAGLKELREAVANLYNTHYREGMRSKYTYENVCIVPGGRAGLIRIASILRDCYMSFFFPDYTAYSEMLSLFKNFAPIPVPLDDSDNYQMHLDIIQSELNRGVTAMLTSNPRNPTGQALKGADLQRLHDMCRNNCLLIMDEFYTRYTYDMGCDGSSASSASYVHDVNVDPVLILDGLTKAFRLPGWRVCWILGPKKYIQALSSAGSYLDGGTNAPFQKAAIPMLEPTLVRKEMAALQTHFKAKRDYCISRLESMGFKFKTIPNATFYLWLDLSHLPGKISSALGFFQECLKEKIICVPGIFFDLNPLARREIHDSPMFHFVRLSYGPPMDQLKQGLDGIQRIIDRYRSSYSILPQR</sequence>
<evidence type="ECO:0000256" key="2">
    <source>
        <dbReference type="ARBA" id="ARBA00007441"/>
    </source>
</evidence>
<gene>
    <name evidence="8" type="ORF">GNLVRS02_ARAD1D08756g</name>
</gene>
<evidence type="ECO:0000256" key="5">
    <source>
        <dbReference type="ARBA" id="ARBA00022898"/>
    </source>
</evidence>
<reference evidence="8" key="1">
    <citation type="submission" date="2014-02" db="EMBL/GenBank/DDBJ databases">
        <authorList>
            <person name="Genoscope - CEA"/>
        </authorList>
    </citation>
    <scope>NUCLEOTIDE SEQUENCE</scope>
    <source>
        <strain evidence="8">LS3</strain>
    </source>
</reference>
<comment type="similarity">
    <text evidence="2">Belongs to the class-I pyridoxal-phosphate-dependent aminotransferase family.</text>
</comment>
<evidence type="ECO:0000259" key="7">
    <source>
        <dbReference type="Pfam" id="PF00155"/>
    </source>
</evidence>
<dbReference type="GO" id="GO:0030170">
    <property type="term" value="F:pyridoxal phosphate binding"/>
    <property type="evidence" value="ECO:0007669"/>
    <property type="project" value="InterPro"/>
</dbReference>
<evidence type="ECO:0000256" key="4">
    <source>
        <dbReference type="ARBA" id="ARBA00022679"/>
    </source>
</evidence>
<protein>
    <submittedName>
        <fullName evidence="8">ARAD1D08756p</fullName>
    </submittedName>
</protein>
<evidence type="ECO:0000256" key="6">
    <source>
        <dbReference type="SAM" id="MobiDB-lite"/>
    </source>
</evidence>
<dbReference type="EMBL" id="HG937694">
    <property type="protein sequence ID" value="CDP37320.1"/>
    <property type="molecule type" value="Genomic_DNA"/>
</dbReference>
<evidence type="ECO:0000313" key="8">
    <source>
        <dbReference type="EMBL" id="CDP37320.1"/>
    </source>
</evidence>
<dbReference type="SUPFAM" id="SSF53383">
    <property type="entry name" value="PLP-dependent transferases"/>
    <property type="match status" value="1"/>
</dbReference>
<dbReference type="Pfam" id="PF00155">
    <property type="entry name" value="Aminotran_1_2"/>
    <property type="match status" value="1"/>
</dbReference>
<dbReference type="PANTHER" id="PTHR46383">
    <property type="entry name" value="ASPARTATE AMINOTRANSFERASE"/>
    <property type="match status" value="1"/>
</dbReference>